<sequence>MYRIFPRLNIKLTEAAGGKALISCLMPENRPSPGQATVLRFEKIYGETFYRLEIFVRSFIKREEGVHDILQETYIRLWANLDKLSDDEALLPLLRTYATNLMINALRKSAKEQQRARLFYERQELPLSPDDALDYKQTLEAYAQAVETLPGKRKEIYRLVEDEGLSYKETAERMNLSPHAIRYHLVEARRLLARELSVDKLALAVLIAEIYRAS</sequence>
<dbReference type="InterPro" id="IPR013249">
    <property type="entry name" value="RNA_pol_sigma70_r4_t2"/>
</dbReference>
<dbReference type="NCBIfam" id="TIGR02937">
    <property type="entry name" value="sigma70-ECF"/>
    <property type="match status" value="1"/>
</dbReference>
<keyword evidence="4" id="KW-0804">Transcription</keyword>
<dbReference type="AlphaFoldDB" id="A0A4R8DRD4"/>
<feature type="domain" description="RNA polymerase sigma-70 region 2" evidence="5">
    <location>
        <begin position="55"/>
        <end position="110"/>
    </location>
</feature>
<dbReference type="OrthoDB" id="655853at2"/>
<dbReference type="InterPro" id="IPR007627">
    <property type="entry name" value="RNA_pol_sigma70_r2"/>
</dbReference>
<feature type="domain" description="RNA polymerase sigma factor 70 region 4 type 2" evidence="6">
    <location>
        <begin position="140"/>
        <end position="192"/>
    </location>
</feature>
<dbReference type="PANTHER" id="PTHR43133">
    <property type="entry name" value="RNA POLYMERASE ECF-TYPE SIGMA FACTO"/>
    <property type="match status" value="1"/>
</dbReference>
<dbReference type="GO" id="GO:0003677">
    <property type="term" value="F:DNA binding"/>
    <property type="evidence" value="ECO:0007669"/>
    <property type="project" value="InterPro"/>
</dbReference>
<gene>
    <name evidence="7" type="ORF">EDB95_1782</name>
</gene>
<dbReference type="EMBL" id="SODV01000001">
    <property type="protein sequence ID" value="TDX00754.1"/>
    <property type="molecule type" value="Genomic_DNA"/>
</dbReference>
<evidence type="ECO:0000259" key="6">
    <source>
        <dbReference type="Pfam" id="PF08281"/>
    </source>
</evidence>
<dbReference type="Pfam" id="PF04542">
    <property type="entry name" value="Sigma70_r2"/>
    <property type="match status" value="1"/>
</dbReference>
<evidence type="ECO:0000256" key="1">
    <source>
        <dbReference type="ARBA" id="ARBA00010641"/>
    </source>
</evidence>
<name>A0A4R8DRD4_9BACT</name>
<dbReference type="InterPro" id="IPR013325">
    <property type="entry name" value="RNA_pol_sigma_r2"/>
</dbReference>
<keyword evidence="8" id="KW-1185">Reference proteome</keyword>
<dbReference type="GO" id="GO:0006352">
    <property type="term" value="P:DNA-templated transcription initiation"/>
    <property type="evidence" value="ECO:0007669"/>
    <property type="project" value="InterPro"/>
</dbReference>
<comment type="caution">
    <text evidence="7">The sequence shown here is derived from an EMBL/GenBank/DDBJ whole genome shotgun (WGS) entry which is preliminary data.</text>
</comment>
<protein>
    <submittedName>
        <fullName evidence="7">RNA polymerase sigma-70 factor (ECF subfamily)</fullName>
    </submittedName>
</protein>
<dbReference type="GO" id="GO:0016987">
    <property type="term" value="F:sigma factor activity"/>
    <property type="evidence" value="ECO:0007669"/>
    <property type="project" value="UniProtKB-KW"/>
</dbReference>
<keyword evidence="3" id="KW-0731">Sigma factor</keyword>
<evidence type="ECO:0000256" key="3">
    <source>
        <dbReference type="ARBA" id="ARBA00023082"/>
    </source>
</evidence>
<dbReference type="Gene3D" id="1.10.1740.10">
    <property type="match status" value="1"/>
</dbReference>
<dbReference type="InterPro" id="IPR013324">
    <property type="entry name" value="RNA_pol_sigma_r3/r4-like"/>
</dbReference>
<evidence type="ECO:0000256" key="4">
    <source>
        <dbReference type="ARBA" id="ARBA00023163"/>
    </source>
</evidence>
<accession>A0A4R8DRD4</accession>
<comment type="similarity">
    <text evidence="1">Belongs to the sigma-70 factor family. ECF subfamily.</text>
</comment>
<dbReference type="InterPro" id="IPR039425">
    <property type="entry name" value="RNA_pol_sigma-70-like"/>
</dbReference>
<dbReference type="PANTHER" id="PTHR43133:SF46">
    <property type="entry name" value="RNA POLYMERASE SIGMA-70 FACTOR ECF SUBFAMILY"/>
    <property type="match status" value="1"/>
</dbReference>
<reference evidence="7 8" key="1">
    <citation type="submission" date="2019-03" db="EMBL/GenBank/DDBJ databases">
        <title>Genomic Encyclopedia of Type Strains, Phase IV (KMG-IV): sequencing the most valuable type-strain genomes for metagenomic binning, comparative biology and taxonomic classification.</title>
        <authorList>
            <person name="Goeker M."/>
        </authorList>
    </citation>
    <scope>NUCLEOTIDE SEQUENCE [LARGE SCALE GENOMIC DNA]</scope>
    <source>
        <strain evidence="7 8">DSM 100059</strain>
    </source>
</reference>
<dbReference type="SUPFAM" id="SSF88946">
    <property type="entry name" value="Sigma2 domain of RNA polymerase sigma factors"/>
    <property type="match status" value="1"/>
</dbReference>
<dbReference type="Gene3D" id="1.10.10.10">
    <property type="entry name" value="Winged helix-like DNA-binding domain superfamily/Winged helix DNA-binding domain"/>
    <property type="match status" value="1"/>
</dbReference>
<organism evidence="7 8">
    <name type="scientific">Dinghuibacter silviterrae</name>
    <dbReference type="NCBI Taxonomy" id="1539049"/>
    <lineage>
        <taxon>Bacteria</taxon>
        <taxon>Pseudomonadati</taxon>
        <taxon>Bacteroidota</taxon>
        <taxon>Chitinophagia</taxon>
        <taxon>Chitinophagales</taxon>
        <taxon>Chitinophagaceae</taxon>
        <taxon>Dinghuibacter</taxon>
    </lineage>
</organism>
<dbReference type="InterPro" id="IPR014284">
    <property type="entry name" value="RNA_pol_sigma-70_dom"/>
</dbReference>
<keyword evidence="2" id="KW-0805">Transcription regulation</keyword>
<evidence type="ECO:0000313" key="8">
    <source>
        <dbReference type="Proteomes" id="UP000294498"/>
    </source>
</evidence>
<dbReference type="SUPFAM" id="SSF88659">
    <property type="entry name" value="Sigma3 and sigma4 domains of RNA polymerase sigma factors"/>
    <property type="match status" value="1"/>
</dbReference>
<evidence type="ECO:0000313" key="7">
    <source>
        <dbReference type="EMBL" id="TDX00754.1"/>
    </source>
</evidence>
<dbReference type="Pfam" id="PF08281">
    <property type="entry name" value="Sigma70_r4_2"/>
    <property type="match status" value="1"/>
</dbReference>
<evidence type="ECO:0000256" key="2">
    <source>
        <dbReference type="ARBA" id="ARBA00023015"/>
    </source>
</evidence>
<proteinExistence type="inferred from homology"/>
<dbReference type="InterPro" id="IPR036388">
    <property type="entry name" value="WH-like_DNA-bd_sf"/>
</dbReference>
<evidence type="ECO:0000259" key="5">
    <source>
        <dbReference type="Pfam" id="PF04542"/>
    </source>
</evidence>
<dbReference type="Proteomes" id="UP000294498">
    <property type="component" value="Unassembled WGS sequence"/>
</dbReference>